<dbReference type="InterPro" id="IPR013780">
    <property type="entry name" value="Glyco_hydro_b"/>
</dbReference>
<evidence type="ECO:0000256" key="5">
    <source>
        <dbReference type="RuleBase" id="RU361168"/>
    </source>
</evidence>
<evidence type="ECO:0000256" key="2">
    <source>
        <dbReference type="ARBA" id="ARBA00022729"/>
    </source>
</evidence>
<comment type="catalytic activity">
    <reaction evidence="5">
        <text>Hydrolysis of terminal, non-reducing alpha-D-galactose residues in alpha-D-galactosides, including galactose oligosaccharides, galactomannans and galactolipids.</text>
        <dbReference type="EC" id="3.2.1.22"/>
    </reaction>
</comment>
<dbReference type="Pfam" id="PF16499">
    <property type="entry name" value="Melibiase_2"/>
    <property type="match status" value="2"/>
</dbReference>
<dbReference type="InterPro" id="IPR013785">
    <property type="entry name" value="Aldolase_TIM"/>
</dbReference>
<name>A0A9X0U5R9_9BACT</name>
<comment type="similarity">
    <text evidence="1 5">Belongs to the glycosyl hydrolase 27 family.</text>
</comment>
<dbReference type="InterPro" id="IPR008979">
    <property type="entry name" value="Galactose-bd-like_sf"/>
</dbReference>
<dbReference type="RefSeq" id="WP_183980420.1">
    <property type="nucleotide sequence ID" value="NZ_JACHEB010000011.1"/>
</dbReference>
<dbReference type="GO" id="GO:0030246">
    <property type="term" value="F:carbohydrate binding"/>
    <property type="evidence" value="ECO:0007669"/>
    <property type="project" value="InterPro"/>
</dbReference>
<dbReference type="InterPro" id="IPR002241">
    <property type="entry name" value="Glyco_hydro_27"/>
</dbReference>
<protein>
    <recommendedName>
        <fullName evidence="5">Alpha-galactosidase</fullName>
        <ecNumber evidence="5">3.2.1.22</ecNumber>
    </recommendedName>
    <alternativeName>
        <fullName evidence="5">Melibiase</fullName>
    </alternativeName>
</protein>
<dbReference type="Pfam" id="PF17801">
    <property type="entry name" value="Melibiase_C"/>
    <property type="match status" value="1"/>
</dbReference>
<sequence length="837" mass="88041">METRLHGFGSFQTCKYVCSLFLAATGFLLPYSRAQAQVNGVGQKPYLGWSTFSEQTINSSFLTQANIQAQSDALAASGLQQHGFQYINIDSGWMSTFDANGRPIPAAPNFPDIKALIDHIHANGQKAGIYWIPGIEQPAVDGNFPILGTLYTTQQIVAIPLAQGNTFAAAPPNPFHDKIDFTKPGAQEYINSVVNLFASWGIDFIKLDAVAPGSDVDSLAIDDRPDVEAWSKAIAQSGRPIWLTVSWDIDQDFLGTWQQFSNARRIDQDIECEGGCATLTDWPHVVLREYEAVGWEHSVGTTMGWNDLDTLDVGDGTLDGLTQDEKQSAITLWAMVNAPMYLGGDLTKLDSFAKSALSNDEVIAIDQSEHPATQVRGGFTPVWVSDTNDGYEYVALFNLNAFPTKVAVRWSDLGFATAASVRDVWNRINLGGFSNSFSTVLAGHGSRVLKVRRVGSVSEPGGTVYEGESGSFTGTATVSNCSACSGGAEAGFLGGAPGTDTVTFNNVEAPRAGTYFMEVDYLTEDPRAYEYNINGGPSATLNLGGGSFNLPSSTTVPVTLNKGHNTITFGNAGTFAPGLDRIIIRGNGDAIPSTSTTYEAEAATLTGTASVGGCPYCSGGAIVGSFGGGAGNSVTFNSVTVPESGMYQLEVDYATQGPRTFFATVNNGTPIELDLNGSTFSDPQPVVIPVQLHAGVNTISFGNPNANGFAPGLDSITVAPIVGTPNLSATVTRKAGPVDLRLWQVTLANGGNSAAGQTLLNSFTIVPNTGNHGCRVSVLLPVPLPVGPIAPSATRSVEVPISFAPGCGKSDTFSVQAVFSAGNGSDVGTLALTDETE</sequence>
<feature type="domain" description="CBM6" evidence="6">
    <location>
        <begin position="463"/>
        <end position="585"/>
    </location>
</feature>
<reference evidence="7 8" key="1">
    <citation type="submission" date="2020-08" db="EMBL/GenBank/DDBJ databases">
        <title>Genomic Encyclopedia of Type Strains, Phase IV (KMG-V): Genome sequencing to study the core and pangenomes of soil and plant-associated prokaryotes.</title>
        <authorList>
            <person name="Whitman W."/>
        </authorList>
    </citation>
    <scope>NUCLEOTIDE SEQUENCE [LARGE SCALE GENOMIC DNA]</scope>
    <source>
        <strain evidence="7 8">X5P2</strain>
    </source>
</reference>
<dbReference type="CDD" id="cd04081">
    <property type="entry name" value="CBM35_galactosidase-like"/>
    <property type="match status" value="2"/>
</dbReference>
<dbReference type="SUPFAM" id="SSF51445">
    <property type="entry name" value="(Trans)glycosidases"/>
    <property type="match status" value="1"/>
</dbReference>
<evidence type="ECO:0000313" key="7">
    <source>
        <dbReference type="EMBL" id="MBB5330728.1"/>
    </source>
</evidence>
<feature type="domain" description="CBM6" evidence="6">
    <location>
        <begin position="596"/>
        <end position="719"/>
    </location>
</feature>
<dbReference type="SUPFAM" id="SSF51011">
    <property type="entry name" value="Glycosyl hydrolase domain"/>
    <property type="match status" value="1"/>
</dbReference>
<dbReference type="EC" id="3.2.1.22" evidence="5"/>
<dbReference type="InterPro" id="IPR017853">
    <property type="entry name" value="GH"/>
</dbReference>
<dbReference type="Gene3D" id="2.60.120.260">
    <property type="entry name" value="Galactose-binding domain-like"/>
    <property type="match status" value="2"/>
</dbReference>
<keyword evidence="3 5" id="KW-0378">Hydrolase</keyword>
<accession>A0A9X0U5R9</accession>
<dbReference type="Gene3D" id="2.60.40.1180">
    <property type="entry name" value="Golgi alpha-mannosidase II"/>
    <property type="match status" value="1"/>
</dbReference>
<gene>
    <name evidence="7" type="ORF">HDF14_004364</name>
</gene>
<dbReference type="CDD" id="cd14792">
    <property type="entry name" value="GH27"/>
    <property type="match status" value="1"/>
</dbReference>
<dbReference type="GO" id="GO:0004557">
    <property type="term" value="F:alpha-galactosidase activity"/>
    <property type="evidence" value="ECO:0007669"/>
    <property type="project" value="UniProtKB-EC"/>
</dbReference>
<keyword evidence="8" id="KW-1185">Reference proteome</keyword>
<evidence type="ECO:0000259" key="6">
    <source>
        <dbReference type="PROSITE" id="PS51175"/>
    </source>
</evidence>
<dbReference type="Proteomes" id="UP000535182">
    <property type="component" value="Unassembled WGS sequence"/>
</dbReference>
<dbReference type="PROSITE" id="PS51175">
    <property type="entry name" value="CBM6"/>
    <property type="match status" value="2"/>
</dbReference>
<evidence type="ECO:0000313" key="8">
    <source>
        <dbReference type="Proteomes" id="UP000535182"/>
    </source>
</evidence>
<evidence type="ECO:0000256" key="4">
    <source>
        <dbReference type="ARBA" id="ARBA00023295"/>
    </source>
</evidence>
<dbReference type="Pfam" id="PF16990">
    <property type="entry name" value="CBM_35"/>
    <property type="match status" value="1"/>
</dbReference>
<keyword evidence="2" id="KW-0732">Signal</keyword>
<dbReference type="EMBL" id="JACHEB010000011">
    <property type="protein sequence ID" value="MBB5330728.1"/>
    <property type="molecule type" value="Genomic_DNA"/>
</dbReference>
<evidence type="ECO:0000256" key="1">
    <source>
        <dbReference type="ARBA" id="ARBA00009743"/>
    </source>
</evidence>
<keyword evidence="5" id="KW-1015">Disulfide bond</keyword>
<dbReference type="InterPro" id="IPR005084">
    <property type="entry name" value="CBM6"/>
</dbReference>
<dbReference type="Gene3D" id="3.20.20.70">
    <property type="entry name" value="Aldolase class I"/>
    <property type="match status" value="1"/>
</dbReference>
<dbReference type="PANTHER" id="PTHR11452:SF75">
    <property type="entry name" value="ALPHA-GALACTOSIDASE MEL1"/>
    <property type="match status" value="1"/>
</dbReference>
<dbReference type="GO" id="GO:0005975">
    <property type="term" value="P:carbohydrate metabolic process"/>
    <property type="evidence" value="ECO:0007669"/>
    <property type="project" value="InterPro"/>
</dbReference>
<organism evidence="7 8">
    <name type="scientific">Tunturiibacter gelidiferens</name>
    <dbReference type="NCBI Taxonomy" id="3069689"/>
    <lineage>
        <taxon>Bacteria</taxon>
        <taxon>Pseudomonadati</taxon>
        <taxon>Acidobacteriota</taxon>
        <taxon>Terriglobia</taxon>
        <taxon>Terriglobales</taxon>
        <taxon>Acidobacteriaceae</taxon>
        <taxon>Tunturiibacter</taxon>
    </lineage>
</organism>
<comment type="caution">
    <text evidence="7">The sequence shown here is derived from an EMBL/GenBank/DDBJ whole genome shotgun (WGS) entry which is preliminary data.</text>
</comment>
<dbReference type="InterPro" id="IPR041233">
    <property type="entry name" value="Melibiase_C"/>
</dbReference>
<dbReference type="PANTHER" id="PTHR11452">
    <property type="entry name" value="ALPHA-GALACTOSIDASE/ALPHA-N-ACETYLGALACTOSAMINIDASE"/>
    <property type="match status" value="1"/>
</dbReference>
<evidence type="ECO:0000256" key="3">
    <source>
        <dbReference type="ARBA" id="ARBA00022801"/>
    </source>
</evidence>
<proteinExistence type="inferred from homology"/>
<dbReference type="SUPFAM" id="SSF49785">
    <property type="entry name" value="Galactose-binding domain-like"/>
    <property type="match status" value="2"/>
</dbReference>
<dbReference type="PRINTS" id="PR00740">
    <property type="entry name" value="GLHYDRLASE27"/>
</dbReference>
<keyword evidence="4 5" id="KW-0326">Glycosidase</keyword>
<dbReference type="AlphaFoldDB" id="A0A9X0U5R9"/>